<feature type="compositionally biased region" description="Polar residues" evidence="1">
    <location>
        <begin position="197"/>
        <end position="207"/>
    </location>
</feature>
<dbReference type="Proteomes" id="UP000694856">
    <property type="component" value="Chromosome 18"/>
</dbReference>
<evidence type="ECO:0000313" key="2">
    <source>
        <dbReference type="Proteomes" id="UP000694856"/>
    </source>
</evidence>
<feature type="compositionally biased region" description="Basic and acidic residues" evidence="1">
    <location>
        <begin position="19"/>
        <end position="30"/>
    </location>
</feature>
<gene>
    <name evidence="3" type="primary">LOC116657654</name>
</gene>
<evidence type="ECO:0000256" key="1">
    <source>
        <dbReference type="SAM" id="MobiDB-lite"/>
    </source>
</evidence>
<feature type="compositionally biased region" description="Polar residues" evidence="1">
    <location>
        <begin position="1"/>
        <end position="11"/>
    </location>
</feature>
<feature type="compositionally biased region" description="Low complexity" evidence="1">
    <location>
        <begin position="46"/>
        <end position="64"/>
    </location>
</feature>
<dbReference type="GeneID" id="116657654"/>
<proteinExistence type="predicted"/>
<accession>A0A8B8RG75</accession>
<dbReference type="KEGG" id="cfr:116657654"/>
<feature type="compositionally biased region" description="Basic and acidic residues" evidence="1">
    <location>
        <begin position="155"/>
        <end position="170"/>
    </location>
</feature>
<name>A0A8B8RG75_CAMFR</name>
<evidence type="ECO:0000313" key="3">
    <source>
        <dbReference type="RefSeq" id="XP_032316958.1"/>
    </source>
</evidence>
<feature type="compositionally biased region" description="Polar residues" evidence="1">
    <location>
        <begin position="171"/>
        <end position="183"/>
    </location>
</feature>
<feature type="compositionally biased region" description="Basic and acidic residues" evidence="1">
    <location>
        <begin position="185"/>
        <end position="194"/>
    </location>
</feature>
<dbReference type="RefSeq" id="XP_032316958.1">
    <property type="nucleotide sequence ID" value="XM_032461067.1"/>
</dbReference>
<feature type="compositionally biased region" description="Low complexity" evidence="1">
    <location>
        <begin position="115"/>
        <end position="132"/>
    </location>
</feature>
<reference evidence="3" key="1">
    <citation type="submission" date="2025-08" db="UniProtKB">
        <authorList>
            <consortium name="RefSeq"/>
        </authorList>
    </citation>
    <scope>IDENTIFICATION</scope>
    <source>
        <tissue evidence="3">Ear skin</tissue>
    </source>
</reference>
<sequence length="268" mass="28600">MLTESQVTALSQGARQAKGRGEEGAGRARESGQCAPARECPGCGVGVVPTGPGASPPARAGSPTHSAEPRVGARRAWKSRPPGAPATFSRGAGRASGLRAPRPSRTETGRRGRAARVAPASRSAQLRALPAPRARRARRCPVPSPAPQPGAPSAHPERHRELALQEEKQRQIQPHGSDPQGSASRRRDITEARPTHPGQQTLGQVEQTAPAAHPLVLAEALRCHREASSQLRHNQITGWLCEQEDGTQPLAPRSHSKSDWPPTLWTWM</sequence>
<feature type="region of interest" description="Disordered" evidence="1">
    <location>
        <begin position="246"/>
        <end position="268"/>
    </location>
</feature>
<protein>
    <submittedName>
        <fullName evidence="3">MICAL-like protein 1</fullName>
    </submittedName>
</protein>
<feature type="region of interest" description="Disordered" evidence="1">
    <location>
        <begin position="1"/>
        <end position="207"/>
    </location>
</feature>
<organism evidence="2 3">
    <name type="scientific">Camelus ferus</name>
    <name type="common">Wild bactrian camel</name>
    <name type="synonym">Camelus bactrianus ferus</name>
    <dbReference type="NCBI Taxonomy" id="419612"/>
    <lineage>
        <taxon>Eukaryota</taxon>
        <taxon>Metazoa</taxon>
        <taxon>Chordata</taxon>
        <taxon>Craniata</taxon>
        <taxon>Vertebrata</taxon>
        <taxon>Euteleostomi</taxon>
        <taxon>Mammalia</taxon>
        <taxon>Eutheria</taxon>
        <taxon>Laurasiatheria</taxon>
        <taxon>Artiodactyla</taxon>
        <taxon>Tylopoda</taxon>
        <taxon>Camelidae</taxon>
        <taxon>Camelus</taxon>
    </lineage>
</organism>
<keyword evidence="2" id="KW-1185">Reference proteome</keyword>
<dbReference type="AlphaFoldDB" id="A0A8B8RG75"/>